<dbReference type="Gene3D" id="2.60.40.1120">
    <property type="entry name" value="Carboxypeptidase-like, regulatory domain"/>
    <property type="match status" value="1"/>
</dbReference>
<reference evidence="1 2" key="1">
    <citation type="submission" date="2016-09" db="EMBL/GenBank/DDBJ databases">
        <authorList>
            <person name="Capua I."/>
            <person name="De Benedictis P."/>
            <person name="Joannis T."/>
            <person name="Lombin L.H."/>
            <person name="Cattoli G."/>
        </authorList>
    </citation>
    <scope>NUCLEOTIDE SEQUENCE [LARGE SCALE GENOMIC DNA]</scope>
    <source>
        <strain evidence="1 2">UB20</strain>
    </source>
</reference>
<protein>
    <recommendedName>
        <fullName evidence="3">Carboxypeptidase-like regulatory domain-containing protein</fullName>
    </recommendedName>
</protein>
<dbReference type="EMBL" id="FMMM01000060">
    <property type="protein sequence ID" value="SCQ22444.1"/>
    <property type="molecule type" value="Genomic_DNA"/>
</dbReference>
<dbReference type="SUPFAM" id="SSF49464">
    <property type="entry name" value="Carboxypeptidase regulatory domain-like"/>
    <property type="match status" value="1"/>
</dbReference>
<proteinExistence type="predicted"/>
<dbReference type="Pfam" id="PF18939">
    <property type="entry name" value="DUF5686"/>
    <property type="match status" value="1"/>
</dbReference>
<dbReference type="Proteomes" id="UP000182057">
    <property type="component" value="Unassembled WGS sequence"/>
</dbReference>
<evidence type="ECO:0000313" key="1">
    <source>
        <dbReference type="EMBL" id="SCQ22444.1"/>
    </source>
</evidence>
<dbReference type="AlphaFoldDB" id="A0A1D3UQD6"/>
<dbReference type="Pfam" id="PF13715">
    <property type="entry name" value="CarbopepD_reg_2"/>
    <property type="match status" value="1"/>
</dbReference>
<dbReference type="OrthoDB" id="983143at2"/>
<dbReference type="InterPro" id="IPR043741">
    <property type="entry name" value="DUF5686"/>
</dbReference>
<evidence type="ECO:0000313" key="2">
    <source>
        <dbReference type="Proteomes" id="UP000182057"/>
    </source>
</evidence>
<sequence>MERLACDMRKLLLFFPLVGLCFSAVFSQAQSLKGTITDTEGRPVSYATVYIREIALGIVANEQGEFVSHLEQGHYVGEFSALGYEKQILPFTISDSETPLRITLQQKAYSLGEVVVDGRGEDPAYAIMRKAIAHAPFYRFQVKAYQADVYIKGTLKTGKLPSLGSVLIGEQKTKIKNLSNKLFLMESQNEVKFKAPNTYDQKVVALSSSIPAEFDDEKMAMNVVTSNVYAPELFGVTSPLAPGAFTYYKFVLEGVTTEGNRVINKIRVLPKKNNTQLVNGWLYILDGTWNLQHIDFTVKQMGVSLRNHVSFHEVKPDVWLPTAYDMSMKINMLGIKVEGKYYSSVQYRQVDVNEKQAQAAQPMLPVQSVLPATKRTTKKQLKARKKLEELAAKEELTTRDAYKMAQLMQDAAETPEIKEKRKSLQLQSWDSTVRITRDSLTLLRDTNYWKKIRTQPLQTDEVLSYRWKDSLKNEIRKENQSDSLKGRTFGKWMSASLMGEKIKLGKRARLGYGGLLRAVPEYNFVDGFWIGQRLTFEMDFTRKKPKGASGEVVISSSSNDLPLDRSITFSPEVYYTTARKALVWQVNTAFRYDPIRHGELELSGGDITEDYAGKNGTNRLINSFASLLFAANSAKLYRMRFADVTHRIDVANGLRLSATMHYERRSTLENHTSYRIFGEAPHSNLPHGYTSVPMPDHTVWIAGIQLRYTPRYYYRIQEGRKIYAYSDYPTFSFYYRQGIPFGDTRNASFTMLSASVMQTVKLNLFNRFFYGVDAGIFPSAERLYLPDFKHFITRELYVVDRPMQTAFNLIDHYRYAANDKWLQGHLMFSSDYLLLKHIRFMQNYLFDEALHVHSLWIPGRNYSEAGYSVGFSEAGRIGVFAGFNNGRYDAVGFTVSLPLLQWLK</sequence>
<evidence type="ECO:0008006" key="3">
    <source>
        <dbReference type="Google" id="ProtNLM"/>
    </source>
</evidence>
<name>A0A1D3UQD6_TANFO</name>
<accession>A0A1D3UQD6</accession>
<gene>
    <name evidence="1" type="ORF">TFUB20_01720</name>
</gene>
<dbReference type="InterPro" id="IPR008969">
    <property type="entry name" value="CarboxyPept-like_regulatory"/>
</dbReference>
<dbReference type="RefSeq" id="WP_081328242.1">
    <property type="nucleotide sequence ID" value="NZ_FMMM01000060.1"/>
</dbReference>
<organism evidence="1 2">
    <name type="scientific">Tannerella forsythia</name>
    <name type="common">Bacteroides forsythus</name>
    <dbReference type="NCBI Taxonomy" id="28112"/>
    <lineage>
        <taxon>Bacteria</taxon>
        <taxon>Pseudomonadati</taxon>
        <taxon>Bacteroidota</taxon>
        <taxon>Bacteroidia</taxon>
        <taxon>Bacteroidales</taxon>
        <taxon>Tannerellaceae</taxon>
        <taxon>Tannerella</taxon>
    </lineage>
</organism>